<dbReference type="RefSeq" id="WP_204199204.1">
    <property type="nucleotide sequence ID" value="NZ_JAFEMC010000003.1"/>
</dbReference>
<evidence type="ECO:0000313" key="2">
    <source>
        <dbReference type="Proteomes" id="UP000763641"/>
    </source>
</evidence>
<gene>
    <name evidence="1" type="ORF">ILT43_12055</name>
</gene>
<reference evidence="1 2" key="1">
    <citation type="submission" date="2020-12" db="EMBL/GenBank/DDBJ databases">
        <title>Sphingomonas sp.</title>
        <authorList>
            <person name="Kim M.K."/>
        </authorList>
    </citation>
    <scope>NUCLEOTIDE SEQUENCE [LARGE SCALE GENOMIC DNA]</scope>
    <source>
        <strain evidence="1 2">BT552</strain>
    </source>
</reference>
<keyword evidence="2" id="KW-1185">Reference proteome</keyword>
<dbReference type="Proteomes" id="UP000763641">
    <property type="component" value="Unassembled WGS sequence"/>
</dbReference>
<evidence type="ECO:0000313" key="1">
    <source>
        <dbReference type="EMBL" id="MBM6577106.1"/>
    </source>
</evidence>
<name>A0ABS2D852_9SPHN</name>
<proteinExistence type="predicted"/>
<sequence>MASFEVRNVAGRLQFSVDQPPLSLLQKITLTLNAGTPNRIGGGSGSTAISHYGTSVTIPAATQIMATYCTMTHKVNYRYGNTAYIAHAYNGNVALELFCFGFGVPTSNSGGFEMRDASNQVIFNANTRVLKPVAFVTYANPDGNNGNGSLLSSYTGPSGRKLAFVMQNEGSYLERNYDYNPQANSEAPQYIVQTEMFASAMNNFNNSINFDSFLMNRLKALPADSDESGPPQVNARGSGLVIDVTNY</sequence>
<comment type="caution">
    <text evidence="1">The sequence shown here is derived from an EMBL/GenBank/DDBJ whole genome shotgun (WGS) entry which is preliminary data.</text>
</comment>
<dbReference type="EMBL" id="JAFEMC010000003">
    <property type="protein sequence ID" value="MBM6577106.1"/>
    <property type="molecule type" value="Genomic_DNA"/>
</dbReference>
<protein>
    <submittedName>
        <fullName evidence="1">Uncharacterized protein</fullName>
    </submittedName>
</protein>
<organism evidence="1 2">
    <name type="scientific">Sphingomonas longa</name>
    <dbReference type="NCBI Taxonomy" id="2778730"/>
    <lineage>
        <taxon>Bacteria</taxon>
        <taxon>Pseudomonadati</taxon>
        <taxon>Pseudomonadota</taxon>
        <taxon>Alphaproteobacteria</taxon>
        <taxon>Sphingomonadales</taxon>
        <taxon>Sphingomonadaceae</taxon>
        <taxon>Sphingomonas</taxon>
    </lineage>
</organism>
<accession>A0ABS2D852</accession>